<dbReference type="InterPro" id="IPR057155">
    <property type="entry name" value="DUF7833"/>
</dbReference>
<feature type="domain" description="DUF7833" evidence="3">
    <location>
        <begin position="188"/>
        <end position="250"/>
    </location>
</feature>
<feature type="region of interest" description="Disordered" evidence="1">
    <location>
        <begin position="261"/>
        <end position="288"/>
    </location>
</feature>
<dbReference type="Pfam" id="PF14297">
    <property type="entry name" value="Lin1244_N"/>
    <property type="match status" value="1"/>
</dbReference>
<feature type="compositionally biased region" description="Basic and acidic residues" evidence="1">
    <location>
        <begin position="261"/>
        <end position="272"/>
    </location>
</feature>
<protein>
    <submittedName>
        <fullName evidence="4">DUF4373 domain-containing protein</fullName>
    </submittedName>
</protein>
<sequence>MGRKNKIGLEYFPFDIDFFSDLKIRKLIKYQGGKAVTVYALLLCIIYKQGYYMRWDKELPFIISEQTGYEEVYIQEVIKSCLVIGLFSNELFEKEKIITSKGIQERYQYICNLSKRKCVISEFILISSEEKPISSEEIPVSSEEMPKNSGISAQSKVKESKGNNKTPPIIPKRGEVREQIINMSDIKDLLLEDELWKENACRQSGLSTEFFSMIPQQIDNFLSWIRSTGAESTVLTLPDAKRRFIYWWKYTGLKEWKDEKERISGKTNRTGDNRSASDGAKPDYNEVF</sequence>
<dbReference type="InterPro" id="IPR025400">
    <property type="entry name" value="Lin1244/Lin1753-like_N"/>
</dbReference>
<dbReference type="PANTHER" id="PTHR39196:SF1">
    <property type="entry name" value="PRIMOSOME, DNAD SUBUNIT"/>
    <property type="match status" value="1"/>
</dbReference>
<proteinExistence type="predicted"/>
<dbReference type="Pfam" id="PF25200">
    <property type="entry name" value="DUF7833"/>
    <property type="match status" value="1"/>
</dbReference>
<name>A0A6A1XMC1_BACOV</name>
<comment type="caution">
    <text evidence="4">The sequence shown here is derived from an EMBL/GenBank/DDBJ whole genome shotgun (WGS) entry which is preliminary data.</text>
</comment>
<reference evidence="4 5" key="1">
    <citation type="journal article" date="2019" name="Nat. Med.">
        <title>A library of human gut bacterial isolates paired with longitudinal multiomics data enables mechanistic microbiome research.</title>
        <authorList>
            <person name="Poyet M."/>
            <person name="Groussin M."/>
            <person name="Gibbons S.M."/>
            <person name="Avila-Pacheco J."/>
            <person name="Jiang X."/>
            <person name="Kearney S.M."/>
            <person name="Perrotta A.R."/>
            <person name="Berdy B."/>
            <person name="Zhao S."/>
            <person name="Lieberman T.D."/>
            <person name="Swanson P.K."/>
            <person name="Smith M."/>
            <person name="Roesemann S."/>
            <person name="Alexander J.E."/>
            <person name="Rich S.A."/>
            <person name="Livny J."/>
            <person name="Vlamakis H."/>
            <person name="Clish C."/>
            <person name="Bullock K."/>
            <person name="Deik A."/>
            <person name="Scott J."/>
            <person name="Pierce K.A."/>
            <person name="Xavier R.J."/>
            <person name="Alm E.J."/>
        </authorList>
    </citation>
    <scope>NUCLEOTIDE SEQUENCE [LARGE SCALE GENOMIC DNA]</scope>
    <source>
        <strain evidence="4 5">BIOML-A2</strain>
    </source>
</reference>
<organism evidence="4 5">
    <name type="scientific">Bacteroides ovatus</name>
    <dbReference type="NCBI Taxonomy" id="28116"/>
    <lineage>
        <taxon>Bacteria</taxon>
        <taxon>Pseudomonadati</taxon>
        <taxon>Bacteroidota</taxon>
        <taxon>Bacteroidia</taxon>
        <taxon>Bacteroidales</taxon>
        <taxon>Bacteroidaceae</taxon>
        <taxon>Bacteroides</taxon>
    </lineage>
</organism>
<gene>
    <name evidence="4" type="ORF">F3B53_03405</name>
</gene>
<accession>A0A6A1XMC1</accession>
<dbReference type="Proteomes" id="UP000375690">
    <property type="component" value="Unassembled WGS sequence"/>
</dbReference>
<dbReference type="RefSeq" id="WP_272196934.1">
    <property type="nucleotide sequence ID" value="NZ_CP113514.1"/>
</dbReference>
<evidence type="ECO:0000313" key="5">
    <source>
        <dbReference type="Proteomes" id="UP000375690"/>
    </source>
</evidence>
<feature type="region of interest" description="Disordered" evidence="1">
    <location>
        <begin position="136"/>
        <end position="170"/>
    </location>
</feature>
<evidence type="ECO:0000259" key="3">
    <source>
        <dbReference type="Pfam" id="PF25200"/>
    </source>
</evidence>
<dbReference type="EMBL" id="VWFC01000003">
    <property type="protein sequence ID" value="KAB1329723.1"/>
    <property type="molecule type" value="Genomic_DNA"/>
</dbReference>
<dbReference type="AlphaFoldDB" id="A0A6A1XMC1"/>
<feature type="domain" description="Lin1244/Lin1753-like N-terminal" evidence="2">
    <location>
        <begin position="11"/>
        <end position="103"/>
    </location>
</feature>
<evidence type="ECO:0000313" key="4">
    <source>
        <dbReference type="EMBL" id="KAB1329723.1"/>
    </source>
</evidence>
<dbReference type="PANTHER" id="PTHR39196">
    <property type="entry name" value="PRIMOSOME, DNAD SUBUNIT"/>
    <property type="match status" value="1"/>
</dbReference>
<evidence type="ECO:0000259" key="2">
    <source>
        <dbReference type="Pfam" id="PF14297"/>
    </source>
</evidence>
<evidence type="ECO:0000256" key="1">
    <source>
        <dbReference type="SAM" id="MobiDB-lite"/>
    </source>
</evidence>